<dbReference type="PANTHER" id="PTHR24320:SF282">
    <property type="entry name" value="WW DOMAIN-CONTAINING OXIDOREDUCTASE"/>
    <property type="match status" value="1"/>
</dbReference>
<dbReference type="Proteomes" id="UP000248423">
    <property type="component" value="Unassembled WGS sequence"/>
</dbReference>
<dbReference type="AlphaFoldDB" id="A0A319E4U9"/>
<feature type="region of interest" description="Disordered" evidence="4">
    <location>
        <begin position="1"/>
        <end position="22"/>
    </location>
</feature>
<gene>
    <name evidence="5" type="ORF">BO78DRAFT_388002</name>
</gene>
<keyword evidence="2" id="KW-0521">NADP</keyword>
<dbReference type="InterPro" id="IPR002347">
    <property type="entry name" value="SDR_fam"/>
</dbReference>
<organism evidence="5 6">
    <name type="scientific">Aspergillus sclerotiicarbonarius (strain CBS 121057 / IBT 28362)</name>
    <dbReference type="NCBI Taxonomy" id="1448318"/>
    <lineage>
        <taxon>Eukaryota</taxon>
        <taxon>Fungi</taxon>
        <taxon>Dikarya</taxon>
        <taxon>Ascomycota</taxon>
        <taxon>Pezizomycotina</taxon>
        <taxon>Eurotiomycetes</taxon>
        <taxon>Eurotiomycetidae</taxon>
        <taxon>Eurotiales</taxon>
        <taxon>Aspergillaceae</taxon>
        <taxon>Aspergillus</taxon>
        <taxon>Aspergillus subgen. Circumdati</taxon>
    </lineage>
</organism>
<dbReference type="OrthoDB" id="191139at2759"/>
<dbReference type="VEuPathDB" id="FungiDB:BO78DRAFT_388002"/>
<reference evidence="5 6" key="1">
    <citation type="submission" date="2018-02" db="EMBL/GenBank/DDBJ databases">
        <title>The genomes of Aspergillus section Nigri reveals drivers in fungal speciation.</title>
        <authorList>
            <consortium name="DOE Joint Genome Institute"/>
            <person name="Vesth T.C."/>
            <person name="Nybo J."/>
            <person name="Theobald S."/>
            <person name="Brandl J."/>
            <person name="Frisvad J.C."/>
            <person name="Nielsen K.F."/>
            <person name="Lyhne E.K."/>
            <person name="Kogle M.E."/>
            <person name="Kuo A."/>
            <person name="Riley R."/>
            <person name="Clum A."/>
            <person name="Nolan M."/>
            <person name="Lipzen A."/>
            <person name="Salamov A."/>
            <person name="Henrissat B."/>
            <person name="Wiebenga A."/>
            <person name="De vries R.P."/>
            <person name="Grigoriev I.V."/>
            <person name="Mortensen U.H."/>
            <person name="Andersen M.R."/>
            <person name="Baker S.E."/>
        </authorList>
    </citation>
    <scope>NUCLEOTIDE SEQUENCE [LARGE SCALE GENOMIC DNA]</scope>
    <source>
        <strain evidence="5 6">CBS 121057</strain>
    </source>
</reference>
<comment type="similarity">
    <text evidence="1">Belongs to the short-chain dehydrogenases/reductases (SDR) family.</text>
</comment>
<evidence type="ECO:0000256" key="1">
    <source>
        <dbReference type="ARBA" id="ARBA00006484"/>
    </source>
</evidence>
<name>A0A319E4U9_ASPSB</name>
<evidence type="ECO:0000313" key="5">
    <source>
        <dbReference type="EMBL" id="PYI05127.1"/>
    </source>
</evidence>
<dbReference type="PANTHER" id="PTHR24320">
    <property type="entry name" value="RETINOL DEHYDROGENASE"/>
    <property type="match status" value="1"/>
</dbReference>
<evidence type="ECO:0000256" key="2">
    <source>
        <dbReference type="ARBA" id="ARBA00022857"/>
    </source>
</evidence>
<sequence>MSFFSKCGVKFDPASDTPPPPPTLDGKVILVTGGNVGLGKESIFQLARHNPAAIWLAARSRAKGEDARAEIQREVPNAPIHLLDLDLGSFRSVIQAARTMLESTDRLDILMLNAGIMAHPAGVTAEGYEVQFGTNHMGHALLTKLLLPLLLRTSAAPDADVRVNCLSSMGHNWASPEGIRFDSLCSTAEGMNTWTRYGQSKLANILFARVLAQQYPQLTVVAVHPESVQTNLNTVVTETALPRVSGVVSKITSLWLKTVQDGAKNQLWASTSREVKTGEYYEPVGVLNKASARALNAELAMELWKWPEKELEPITV</sequence>
<dbReference type="InterPro" id="IPR036291">
    <property type="entry name" value="NAD(P)-bd_dom_sf"/>
</dbReference>
<evidence type="ECO:0000256" key="3">
    <source>
        <dbReference type="ARBA" id="ARBA00023002"/>
    </source>
</evidence>
<dbReference type="PRINTS" id="PR00081">
    <property type="entry name" value="GDHRDH"/>
</dbReference>
<keyword evidence="3" id="KW-0560">Oxidoreductase</keyword>
<dbReference type="STRING" id="1448318.A0A319E4U9"/>
<accession>A0A319E4U9</accession>
<dbReference type="Pfam" id="PF00106">
    <property type="entry name" value="adh_short"/>
    <property type="match status" value="1"/>
</dbReference>
<dbReference type="Gene3D" id="3.40.50.720">
    <property type="entry name" value="NAD(P)-binding Rossmann-like Domain"/>
    <property type="match status" value="1"/>
</dbReference>
<dbReference type="EMBL" id="KZ826361">
    <property type="protein sequence ID" value="PYI05127.1"/>
    <property type="molecule type" value="Genomic_DNA"/>
</dbReference>
<keyword evidence="6" id="KW-1185">Reference proteome</keyword>
<dbReference type="SUPFAM" id="SSF51735">
    <property type="entry name" value="NAD(P)-binding Rossmann-fold domains"/>
    <property type="match status" value="1"/>
</dbReference>
<proteinExistence type="inferred from homology"/>
<protein>
    <submittedName>
        <fullName evidence="5">NAD(P)-binding protein</fullName>
    </submittedName>
</protein>
<evidence type="ECO:0000256" key="4">
    <source>
        <dbReference type="SAM" id="MobiDB-lite"/>
    </source>
</evidence>
<evidence type="ECO:0000313" key="6">
    <source>
        <dbReference type="Proteomes" id="UP000248423"/>
    </source>
</evidence>
<dbReference type="GO" id="GO:0016491">
    <property type="term" value="F:oxidoreductase activity"/>
    <property type="evidence" value="ECO:0007669"/>
    <property type="project" value="UniProtKB-KW"/>
</dbReference>